<keyword evidence="4" id="KW-0067">ATP-binding</keyword>
<evidence type="ECO:0000256" key="2">
    <source>
        <dbReference type="ARBA" id="ARBA00022448"/>
    </source>
</evidence>
<dbReference type="Gene3D" id="2.70.50.60">
    <property type="entry name" value="abc- transporter (atp binding component) like domain"/>
    <property type="match status" value="1"/>
</dbReference>
<feature type="region of interest" description="Disordered" evidence="5">
    <location>
        <begin position="268"/>
        <end position="289"/>
    </location>
</feature>
<keyword evidence="3" id="KW-0547">Nucleotide-binding</keyword>
<gene>
    <name evidence="7" type="ORF">BN873_340022</name>
</gene>
<keyword evidence="2" id="KW-0813">Transport</keyword>
<protein>
    <submittedName>
        <fullName evidence="7">Teichoic-acid-transporting ATPase</fullName>
        <ecNumber evidence="7">3.6.3.40</ecNumber>
    </submittedName>
</protein>
<accession>W6M497</accession>
<sequence length="471" mass="52077">MLAPVKVSLMSSEPVATLSQPDETVIEVRNVGKCYQIYERPQDRLKQMLWRGRRRYYREFWALQDLSFSVQRGETVGLIGRNGSGKSTLLKMLCATLAPTTGTLAVRGRVAALLELGTGFNPEFTGRENVYLNAAILGLDDAEIERYLPDILAFADIGEFIDQPVKTYSSGMAVRLAFAVAAHVCADILIIDEALSVGDVFFVQKCMRFLRKFQTQGTLFFVSHDTGTVVNLCDRVLWLERGQLKDMGPAKEVCAHYLATLREAPGQVVSETPQDKSASNTPRAPAETTDQRLQFLNQTRFRNDLELFTFQRDVAGYGTGAIQIVDVYFQDQQGAILQWIVGGELVTLIIKTTVLADLESPIIGFFVKDRLGQNLFGENTYLTYSTTPYSAVAGQDLLALFTFRMPVLPVGDYSVDVAAASGTQQDHVIHCWRDDALIFKSHASSVHQGLIGIPMLHIELSATSSEAPGLN</sequence>
<dbReference type="CDD" id="cd03220">
    <property type="entry name" value="ABC_KpsT_Wzt"/>
    <property type="match status" value="1"/>
</dbReference>
<dbReference type="InterPro" id="IPR017871">
    <property type="entry name" value="ABC_transporter-like_CS"/>
</dbReference>
<dbReference type="EMBL" id="CBTJ020000041">
    <property type="protein sequence ID" value="CDI02646.1"/>
    <property type="molecule type" value="Genomic_DNA"/>
</dbReference>
<keyword evidence="7" id="KW-0378">Hydrolase</keyword>
<dbReference type="Pfam" id="PF14524">
    <property type="entry name" value="Wzt_C"/>
    <property type="match status" value="1"/>
</dbReference>
<evidence type="ECO:0000256" key="4">
    <source>
        <dbReference type="ARBA" id="ARBA00022840"/>
    </source>
</evidence>
<dbReference type="SUPFAM" id="SSF52540">
    <property type="entry name" value="P-loop containing nucleoside triphosphate hydrolases"/>
    <property type="match status" value="1"/>
</dbReference>
<proteinExistence type="inferred from homology"/>
<dbReference type="GO" id="GO:0016887">
    <property type="term" value="F:ATP hydrolysis activity"/>
    <property type="evidence" value="ECO:0007669"/>
    <property type="project" value="InterPro"/>
</dbReference>
<dbReference type="InterPro" id="IPR027417">
    <property type="entry name" value="P-loop_NTPase"/>
</dbReference>
<dbReference type="PROSITE" id="PS50893">
    <property type="entry name" value="ABC_TRANSPORTER_2"/>
    <property type="match status" value="1"/>
</dbReference>
<dbReference type="InterPro" id="IPR029439">
    <property type="entry name" value="Wzt_C"/>
</dbReference>
<dbReference type="SMART" id="SM00382">
    <property type="entry name" value="AAA"/>
    <property type="match status" value="1"/>
</dbReference>
<name>W6M497_9GAMM</name>
<dbReference type="STRING" id="1400863.BN873_340022"/>
<keyword evidence="8" id="KW-1185">Reference proteome</keyword>
<evidence type="ECO:0000256" key="5">
    <source>
        <dbReference type="SAM" id="MobiDB-lite"/>
    </source>
</evidence>
<evidence type="ECO:0000259" key="6">
    <source>
        <dbReference type="PROSITE" id="PS50893"/>
    </source>
</evidence>
<dbReference type="InterPro" id="IPR050683">
    <property type="entry name" value="Bact_Polysacc_Export_ATP-bd"/>
</dbReference>
<comment type="caution">
    <text evidence="7">The sequence shown here is derived from an EMBL/GenBank/DDBJ whole genome shotgun (WGS) entry which is preliminary data.</text>
</comment>
<comment type="similarity">
    <text evidence="1">Belongs to the ABC transporter superfamily.</text>
</comment>
<dbReference type="Pfam" id="PF00005">
    <property type="entry name" value="ABC_tran"/>
    <property type="match status" value="1"/>
</dbReference>
<evidence type="ECO:0000313" key="8">
    <source>
        <dbReference type="Proteomes" id="UP000035760"/>
    </source>
</evidence>
<dbReference type="PROSITE" id="PS00211">
    <property type="entry name" value="ABC_TRANSPORTER_1"/>
    <property type="match status" value="1"/>
</dbReference>
<dbReference type="InterPro" id="IPR015860">
    <property type="entry name" value="ABC_transpr_TagH-like"/>
</dbReference>
<dbReference type="Proteomes" id="UP000035760">
    <property type="component" value="Unassembled WGS sequence"/>
</dbReference>
<evidence type="ECO:0000256" key="1">
    <source>
        <dbReference type="ARBA" id="ARBA00005417"/>
    </source>
</evidence>
<dbReference type="CDD" id="cd10147">
    <property type="entry name" value="Wzt_C-like"/>
    <property type="match status" value="1"/>
</dbReference>
<reference evidence="7" key="1">
    <citation type="submission" date="2013-07" db="EMBL/GenBank/DDBJ databases">
        <authorList>
            <person name="McIlroy S."/>
        </authorList>
    </citation>
    <scope>NUCLEOTIDE SEQUENCE [LARGE SCALE GENOMIC DNA]</scope>
    <source>
        <strain evidence="7">Run_A_D11</strain>
    </source>
</reference>
<dbReference type="GO" id="GO:0140359">
    <property type="term" value="F:ABC-type transporter activity"/>
    <property type="evidence" value="ECO:0007669"/>
    <property type="project" value="InterPro"/>
</dbReference>
<evidence type="ECO:0000256" key="3">
    <source>
        <dbReference type="ARBA" id="ARBA00022741"/>
    </source>
</evidence>
<dbReference type="GO" id="GO:0005524">
    <property type="term" value="F:ATP binding"/>
    <property type="evidence" value="ECO:0007669"/>
    <property type="project" value="UniProtKB-KW"/>
</dbReference>
<feature type="domain" description="ABC transporter" evidence="6">
    <location>
        <begin position="43"/>
        <end position="266"/>
    </location>
</feature>
<dbReference type="EC" id="3.6.3.40" evidence="7"/>
<reference evidence="7" key="2">
    <citation type="submission" date="2014-03" db="EMBL/GenBank/DDBJ databases">
        <title>Candidatus Competibacter-lineage genomes retrieved from metagenomes reveal functional metabolic diversity.</title>
        <authorList>
            <person name="McIlroy S.J."/>
            <person name="Albertsen M."/>
            <person name="Andresen E.K."/>
            <person name="Saunders A.M."/>
            <person name="Kristiansen R."/>
            <person name="Stokholm-Bjerregaard M."/>
            <person name="Nielsen K.L."/>
            <person name="Nielsen P.H."/>
        </authorList>
    </citation>
    <scope>NUCLEOTIDE SEQUENCE</scope>
    <source>
        <strain evidence="7">Run_A_D11</strain>
    </source>
</reference>
<dbReference type="GO" id="GO:0016020">
    <property type="term" value="C:membrane"/>
    <property type="evidence" value="ECO:0007669"/>
    <property type="project" value="InterPro"/>
</dbReference>
<dbReference type="PANTHER" id="PTHR46743">
    <property type="entry name" value="TEICHOIC ACIDS EXPORT ATP-BINDING PROTEIN TAGH"/>
    <property type="match status" value="1"/>
</dbReference>
<feature type="compositionally biased region" description="Polar residues" evidence="5">
    <location>
        <begin position="269"/>
        <end position="282"/>
    </location>
</feature>
<dbReference type="AlphaFoldDB" id="W6M497"/>
<dbReference type="InterPro" id="IPR003439">
    <property type="entry name" value="ABC_transporter-like_ATP-bd"/>
</dbReference>
<dbReference type="InterPro" id="IPR003593">
    <property type="entry name" value="AAA+_ATPase"/>
</dbReference>
<dbReference type="PANTHER" id="PTHR46743:SF2">
    <property type="entry name" value="TEICHOIC ACIDS EXPORT ATP-BINDING PROTEIN TAGH"/>
    <property type="match status" value="1"/>
</dbReference>
<dbReference type="Gene3D" id="3.40.50.300">
    <property type="entry name" value="P-loop containing nucleotide triphosphate hydrolases"/>
    <property type="match status" value="1"/>
</dbReference>
<organism evidence="7 8">
    <name type="scientific">Candidatus Competibacter denitrificans Run_A_D11</name>
    <dbReference type="NCBI Taxonomy" id="1400863"/>
    <lineage>
        <taxon>Bacteria</taxon>
        <taxon>Pseudomonadati</taxon>
        <taxon>Pseudomonadota</taxon>
        <taxon>Gammaproteobacteria</taxon>
        <taxon>Candidatus Competibacteraceae</taxon>
        <taxon>Candidatus Competibacter</taxon>
    </lineage>
</organism>
<evidence type="ECO:0000313" key="7">
    <source>
        <dbReference type="EMBL" id="CDI02646.1"/>
    </source>
</evidence>